<dbReference type="PANTHER" id="PTHR39515:SF2">
    <property type="entry name" value="HTH-TYPE TRANSCRIPTIONAL REGULATOR RV0880"/>
    <property type="match status" value="1"/>
</dbReference>
<dbReference type="Pfam" id="PF12802">
    <property type="entry name" value="MarR_2"/>
    <property type="match status" value="1"/>
</dbReference>
<dbReference type="InterPro" id="IPR052526">
    <property type="entry name" value="HTH-type_Bedaq_tolerance"/>
</dbReference>
<dbReference type="GO" id="GO:0003700">
    <property type="term" value="F:DNA-binding transcription factor activity"/>
    <property type="evidence" value="ECO:0007669"/>
    <property type="project" value="InterPro"/>
</dbReference>
<dbReference type="InterPro" id="IPR036388">
    <property type="entry name" value="WH-like_DNA-bd_sf"/>
</dbReference>
<dbReference type="PROSITE" id="PS50995">
    <property type="entry name" value="HTH_MARR_2"/>
    <property type="match status" value="1"/>
</dbReference>
<reference evidence="2" key="1">
    <citation type="submission" date="2024-07" db="EMBL/GenBank/DDBJ databases">
        <authorList>
            <person name="fu j."/>
        </authorList>
    </citation>
    <scope>NUCLEOTIDE SEQUENCE</scope>
    <source>
        <strain evidence="2">P10A9</strain>
    </source>
</reference>
<evidence type="ECO:0000259" key="1">
    <source>
        <dbReference type="PROSITE" id="PS50995"/>
    </source>
</evidence>
<protein>
    <submittedName>
        <fullName evidence="2">MarR family winged helix-turn-helix transcriptional regulator</fullName>
    </submittedName>
</protein>
<gene>
    <name evidence="2" type="ORF">AB5L97_14330</name>
</gene>
<sequence>MNDELAELAHAFRDALRHGVYVARRLDEVSELSASQLSVLNMTAGEGLRMGAVAKNLGVRVPSATEQVARLEKAGLLERCNDPRDARVVVVRRTPAGDEAARSANDRRTERMAAALAVLDDDERAALRAALPVMDKINQYVTNQEMPV</sequence>
<dbReference type="SUPFAM" id="SSF46785">
    <property type="entry name" value="Winged helix' DNA-binding domain"/>
    <property type="match status" value="1"/>
</dbReference>
<dbReference type="EMBL" id="CP163302">
    <property type="protein sequence ID" value="XDP44441.1"/>
    <property type="molecule type" value="Genomic_DNA"/>
</dbReference>
<organism evidence="2">
    <name type="scientific">Sinomonas puerhi</name>
    <dbReference type="NCBI Taxonomy" id="3238584"/>
    <lineage>
        <taxon>Bacteria</taxon>
        <taxon>Bacillati</taxon>
        <taxon>Actinomycetota</taxon>
        <taxon>Actinomycetes</taxon>
        <taxon>Micrococcales</taxon>
        <taxon>Micrococcaceae</taxon>
        <taxon>Sinomonas</taxon>
    </lineage>
</organism>
<proteinExistence type="predicted"/>
<dbReference type="AlphaFoldDB" id="A0AB39L0D9"/>
<name>A0AB39L0D9_9MICC</name>
<feature type="domain" description="HTH marR-type" evidence="1">
    <location>
        <begin position="1"/>
        <end position="136"/>
    </location>
</feature>
<dbReference type="SMART" id="SM00347">
    <property type="entry name" value="HTH_MARR"/>
    <property type="match status" value="1"/>
</dbReference>
<evidence type="ECO:0000313" key="2">
    <source>
        <dbReference type="EMBL" id="XDP44441.1"/>
    </source>
</evidence>
<dbReference type="InterPro" id="IPR000835">
    <property type="entry name" value="HTH_MarR-typ"/>
</dbReference>
<dbReference type="RefSeq" id="WP_307955550.1">
    <property type="nucleotide sequence ID" value="NZ_CP163302.1"/>
</dbReference>
<dbReference type="PANTHER" id="PTHR39515">
    <property type="entry name" value="CONSERVED PROTEIN"/>
    <property type="match status" value="1"/>
</dbReference>
<accession>A0AB39L0D9</accession>
<dbReference type="KEGG" id="spue:AB5L97_14330"/>
<dbReference type="Gene3D" id="1.10.10.10">
    <property type="entry name" value="Winged helix-like DNA-binding domain superfamily/Winged helix DNA-binding domain"/>
    <property type="match status" value="1"/>
</dbReference>
<dbReference type="InterPro" id="IPR036390">
    <property type="entry name" value="WH_DNA-bd_sf"/>
</dbReference>